<evidence type="ECO:0000256" key="2">
    <source>
        <dbReference type="ARBA" id="ARBA00017562"/>
    </source>
</evidence>
<evidence type="ECO:0000256" key="3">
    <source>
        <dbReference type="ARBA" id="ARBA00022516"/>
    </source>
</evidence>
<keyword evidence="4 8" id="KW-0276">Fatty acid metabolism</keyword>
<evidence type="ECO:0000313" key="11">
    <source>
        <dbReference type="EMBL" id="MCJ2544562.1"/>
    </source>
</evidence>
<name>A0ABT0CFL4_THEVL</name>
<dbReference type="InterPro" id="IPR011053">
    <property type="entry name" value="Single_hybrid_motif"/>
</dbReference>
<evidence type="ECO:0000313" key="12">
    <source>
        <dbReference type="Proteomes" id="UP000830835"/>
    </source>
</evidence>
<comment type="function">
    <text evidence="8">This protein is a component of the acetyl coenzyme A carboxylase complex; first, biotin carboxylase catalyzes the carboxylation of the carrier protein and then the transcarboxylase transfers the carboxyl group to form malonyl-CoA.</text>
</comment>
<keyword evidence="3 8" id="KW-0444">Lipid biosynthesis</keyword>
<dbReference type="CDD" id="cd06850">
    <property type="entry name" value="biotinyl_domain"/>
    <property type="match status" value="1"/>
</dbReference>
<dbReference type="PANTHER" id="PTHR45266">
    <property type="entry name" value="OXALOACETATE DECARBOXYLASE ALPHA CHAIN"/>
    <property type="match status" value="1"/>
</dbReference>
<dbReference type="InterPro" id="IPR050709">
    <property type="entry name" value="Biotin_Carboxyl_Carrier/Decarb"/>
</dbReference>
<keyword evidence="6 8" id="KW-0275">Fatty acid biosynthesis</keyword>
<evidence type="ECO:0000256" key="1">
    <source>
        <dbReference type="ARBA" id="ARBA00005194"/>
    </source>
</evidence>
<protein>
    <recommendedName>
        <fullName evidence="2 8">Biotin carboxyl carrier protein of acetyl-CoA carboxylase</fullName>
    </recommendedName>
</protein>
<evidence type="ECO:0000256" key="4">
    <source>
        <dbReference type="ARBA" id="ARBA00022832"/>
    </source>
</evidence>
<feature type="region of interest" description="Disordered" evidence="9">
    <location>
        <begin position="41"/>
        <end position="81"/>
    </location>
</feature>
<dbReference type="PROSITE" id="PS50968">
    <property type="entry name" value="BIOTINYL_LIPOYL"/>
    <property type="match status" value="1"/>
</dbReference>
<feature type="compositionally biased region" description="Pro residues" evidence="9">
    <location>
        <begin position="50"/>
        <end position="67"/>
    </location>
</feature>
<dbReference type="Gene3D" id="2.40.50.100">
    <property type="match status" value="1"/>
</dbReference>
<evidence type="ECO:0000256" key="8">
    <source>
        <dbReference type="RuleBase" id="RU364072"/>
    </source>
</evidence>
<keyword evidence="12" id="KW-1185">Reference proteome</keyword>
<dbReference type="NCBIfam" id="TIGR00531">
    <property type="entry name" value="BCCP"/>
    <property type="match status" value="1"/>
</dbReference>
<feature type="domain" description="Lipoyl-binding" evidence="10">
    <location>
        <begin position="81"/>
        <end position="159"/>
    </location>
</feature>
<dbReference type="EMBL" id="JAFIRA010000079">
    <property type="protein sequence ID" value="MCJ2544562.1"/>
    <property type="molecule type" value="Genomic_DNA"/>
</dbReference>
<dbReference type="SUPFAM" id="SSF51230">
    <property type="entry name" value="Single hybrid motif"/>
    <property type="match status" value="1"/>
</dbReference>
<comment type="caution">
    <text evidence="11">The sequence shown here is derived from an EMBL/GenBank/DDBJ whole genome shotgun (WGS) entry which is preliminary data.</text>
</comment>
<dbReference type="PROSITE" id="PS00188">
    <property type="entry name" value="BIOTIN"/>
    <property type="match status" value="1"/>
</dbReference>
<reference evidence="11" key="1">
    <citation type="submission" date="2021-02" db="EMBL/GenBank/DDBJ databases">
        <title>The CRISPR/cas machinery reduction and long-range gene transfer in the hot spring cyanobacterium Synechococcus.</title>
        <authorList>
            <person name="Dvorak P."/>
            <person name="Jahodarova E."/>
            <person name="Hasler P."/>
            <person name="Poulickova A."/>
        </authorList>
    </citation>
    <scope>NUCLEOTIDE SEQUENCE</scope>
    <source>
        <strain evidence="11">Rupite</strain>
    </source>
</reference>
<evidence type="ECO:0000256" key="6">
    <source>
        <dbReference type="ARBA" id="ARBA00023160"/>
    </source>
</evidence>
<sequence>MDVVNWQEIRLLLSALDESSITELTLELKDFRLTLRKGIPPTAGVTQSVSPPPDPVATTPSPPPSPAPAEAAPAGRKPTPSHWVDVTAPMVGTFYSAPAPGEADFVRIGERVNKGQTLCIIEAMKLMNELEAETAGVVTEILVSNGQPVEFGQVLMRLDPTG</sequence>
<evidence type="ECO:0000256" key="5">
    <source>
        <dbReference type="ARBA" id="ARBA00023098"/>
    </source>
</evidence>
<evidence type="ECO:0000256" key="7">
    <source>
        <dbReference type="ARBA" id="ARBA00023267"/>
    </source>
</evidence>
<dbReference type="Proteomes" id="UP000830835">
    <property type="component" value="Unassembled WGS sequence"/>
</dbReference>
<keyword evidence="7 8" id="KW-0092">Biotin</keyword>
<evidence type="ECO:0000256" key="9">
    <source>
        <dbReference type="SAM" id="MobiDB-lite"/>
    </source>
</evidence>
<gene>
    <name evidence="11" type="primary">accB</name>
    <name evidence="11" type="ORF">JX360_16890</name>
</gene>
<keyword evidence="5 8" id="KW-0443">Lipid metabolism</keyword>
<dbReference type="InterPro" id="IPR001882">
    <property type="entry name" value="Biotin_BS"/>
</dbReference>
<comment type="pathway">
    <text evidence="1 8">Lipid metabolism; fatty acid biosynthesis.</text>
</comment>
<organism evidence="11 12">
    <name type="scientific">Thermostichus vulcanus str. 'Rupite'</name>
    <dbReference type="NCBI Taxonomy" id="2813851"/>
    <lineage>
        <taxon>Bacteria</taxon>
        <taxon>Bacillati</taxon>
        <taxon>Cyanobacteriota</taxon>
        <taxon>Cyanophyceae</taxon>
        <taxon>Thermostichales</taxon>
        <taxon>Thermostichaceae</taxon>
        <taxon>Thermostichus</taxon>
    </lineage>
</organism>
<dbReference type="PRINTS" id="PR01071">
    <property type="entry name" value="ACOABIOTINCC"/>
</dbReference>
<dbReference type="InterPro" id="IPR001249">
    <property type="entry name" value="AcCoA_biotinCC"/>
</dbReference>
<dbReference type="PANTHER" id="PTHR45266:SF3">
    <property type="entry name" value="OXALOACETATE DECARBOXYLASE ALPHA CHAIN"/>
    <property type="match status" value="1"/>
</dbReference>
<proteinExistence type="predicted"/>
<dbReference type="Pfam" id="PF00364">
    <property type="entry name" value="Biotin_lipoyl"/>
    <property type="match status" value="1"/>
</dbReference>
<dbReference type="InterPro" id="IPR000089">
    <property type="entry name" value="Biotin_lipoyl"/>
</dbReference>
<evidence type="ECO:0000259" key="10">
    <source>
        <dbReference type="PROSITE" id="PS50968"/>
    </source>
</evidence>
<dbReference type="RefSeq" id="WP_244353254.1">
    <property type="nucleotide sequence ID" value="NZ_JAFIRA010000079.1"/>
</dbReference>
<accession>A0ABT0CFL4</accession>